<dbReference type="GO" id="GO:0042910">
    <property type="term" value="F:xenobiotic transmembrane transporter activity"/>
    <property type="evidence" value="ECO:0007669"/>
    <property type="project" value="TreeGrafter"/>
</dbReference>
<dbReference type="Pfam" id="PF00873">
    <property type="entry name" value="ACR_tran"/>
    <property type="match status" value="2"/>
</dbReference>
<feature type="transmembrane region" description="Helical" evidence="1">
    <location>
        <begin position="390"/>
        <end position="413"/>
    </location>
</feature>
<keyword evidence="1" id="KW-0472">Membrane</keyword>
<keyword evidence="3" id="KW-1185">Reference proteome</keyword>
<dbReference type="Gene3D" id="3.30.70.1320">
    <property type="entry name" value="Multidrug efflux transporter AcrB pore domain like"/>
    <property type="match status" value="1"/>
</dbReference>
<dbReference type="PANTHER" id="PTHR32063:SF18">
    <property type="entry name" value="CATION EFFLUX SYSTEM PROTEIN"/>
    <property type="match status" value="1"/>
</dbReference>
<feature type="transmembrane region" description="Helical" evidence="1">
    <location>
        <begin position="907"/>
        <end position="926"/>
    </location>
</feature>
<protein>
    <submittedName>
        <fullName evidence="2">Acriflavin resistance protein</fullName>
    </submittedName>
</protein>
<accession>A0A9W6GLG6</accession>
<dbReference type="PRINTS" id="PR00702">
    <property type="entry name" value="ACRIFLAVINRP"/>
</dbReference>
<dbReference type="AlphaFoldDB" id="A0A9W6GLG6"/>
<evidence type="ECO:0000313" key="2">
    <source>
        <dbReference type="EMBL" id="GLI55991.1"/>
    </source>
</evidence>
<keyword evidence="1" id="KW-1133">Transmembrane helix</keyword>
<dbReference type="SUPFAM" id="SSF82714">
    <property type="entry name" value="Multidrug efflux transporter AcrB TolC docking domain, DN and DC subdomains"/>
    <property type="match status" value="2"/>
</dbReference>
<dbReference type="RefSeq" id="WP_281834828.1">
    <property type="nucleotide sequence ID" value="NZ_BSDY01000006.1"/>
</dbReference>
<feature type="transmembrane region" description="Helical" evidence="1">
    <location>
        <begin position="982"/>
        <end position="1004"/>
    </location>
</feature>
<dbReference type="InterPro" id="IPR027463">
    <property type="entry name" value="AcrB_DN_DC_subdom"/>
</dbReference>
<dbReference type="SUPFAM" id="SSF82693">
    <property type="entry name" value="Multidrug efflux transporter AcrB pore domain, PN1, PN2, PC1 and PC2 subdomains"/>
    <property type="match status" value="2"/>
</dbReference>
<dbReference type="GO" id="GO:0005886">
    <property type="term" value="C:plasma membrane"/>
    <property type="evidence" value="ECO:0007669"/>
    <property type="project" value="TreeGrafter"/>
</dbReference>
<name>A0A9W6GLG6_9FUSO</name>
<feature type="transmembrane region" description="Helical" evidence="1">
    <location>
        <begin position="361"/>
        <end position="378"/>
    </location>
</feature>
<dbReference type="Gene3D" id="3.30.70.1430">
    <property type="entry name" value="Multidrug efflux transporter AcrB pore domain"/>
    <property type="match status" value="2"/>
</dbReference>
<dbReference type="InterPro" id="IPR001036">
    <property type="entry name" value="Acrflvin-R"/>
</dbReference>
<feature type="transmembrane region" description="Helical" evidence="1">
    <location>
        <begin position="336"/>
        <end position="354"/>
    </location>
</feature>
<feature type="transmembrane region" description="Helical" evidence="1">
    <location>
        <begin position="885"/>
        <end position="900"/>
    </location>
</feature>
<dbReference type="Proteomes" id="UP001144471">
    <property type="component" value="Unassembled WGS sequence"/>
</dbReference>
<dbReference type="SUPFAM" id="SSF82866">
    <property type="entry name" value="Multidrug efflux transporter AcrB transmembrane domain"/>
    <property type="match status" value="2"/>
</dbReference>
<feature type="transmembrane region" description="Helical" evidence="1">
    <location>
        <begin position="12"/>
        <end position="32"/>
    </location>
</feature>
<sequence>MNITGIAIKRKIVTYTIFLILIISGISSYFSMEKAEDPGFEIKTATITTLWPGASTAQMDELVSDKIEKIVQDIEELDWIESKNRPGLSTVYVNLVPSLDRPLQDIWDELRRKIGDNAPKDLPKGVIGPLINDEFGDVFGTLITVTGHDYSYKELYDIADEMRDELLKIEHVGKIKIYGKQKEHIFIDFDNAKLSAMNVSPAALARIVQTTNIVAPGGDLLEGEDRFVLETTGDFKSVEDIKNTVIKLPGQEGSIYLKDIATITRGYVEPASYISRYNGEKSVVLALSLKSGKNNILLGQEAEKMMGDFMEKYPIGVNFDFLAYQPGIVSDKINSFVSNLVQAIVTIIAVMVLALGLRTGVIVSTLIPVVACITFLILKSLNMGLDQMSLAGLIIALGMLVDNSIVMSESIMVMMEQGKSRMDACLDSANELRGPLLVASLIIVAAFSPIFLAEESIGEYTAPIGIVVAICLLSSWMIANTLIPLLCHDFLHVEEQEADYSGKWYNMYKGILVKLLKFKKMTALGALGIFMAGIFLFKFIPVKFMPDSDKPIMFSEIRLPVGTAIETTEAVIEDLDNYIQNNLQVPDNEIGVGLFKNIVSGGTAKAYEKPGILSWGAFIGGGAPRYFLPYSPEAPAPEYAYVLYNLTDYKLVPEYAEQVDNYIKSKYPNADIISRPLSSGPTASKDIQYRIRGKNLEDLYTKIEIIKEKLRTVPGAINVSDNWNIKTKKVTVRINQERVKKSGLTNAEVASSLKGILSGIAVTDYREGDDIIPIVFRTESDFRNRIDRLDTTMVYSNDGQTAVPLRQIADIEVAFEPGFIYRWDREYTIIAQSDVRRGYTANTINREMIPWLDEKMDEWGNGYDYILGGEAEQGDKASTAVGEKLPIAGMLVILLLIVQFNSLKKPLIILLTIPLGILGVSAGLLLNRMNFGFMPLIGLISLCGVVINAAIVLIDRIDIEIDKGLTPQEAVITACLARIRPILLTTLTTVCGLVPLWLFGGTLFSPMAVALLFGLIFATMLTLGVIPALYSILFKTDFTDYKD</sequence>
<feature type="transmembrane region" description="Helical" evidence="1">
    <location>
        <begin position="521"/>
        <end position="540"/>
    </location>
</feature>
<dbReference type="EMBL" id="BSDY01000006">
    <property type="protein sequence ID" value="GLI55991.1"/>
    <property type="molecule type" value="Genomic_DNA"/>
</dbReference>
<evidence type="ECO:0000313" key="3">
    <source>
        <dbReference type="Proteomes" id="UP001144471"/>
    </source>
</evidence>
<feature type="transmembrane region" description="Helical" evidence="1">
    <location>
        <begin position="434"/>
        <end position="452"/>
    </location>
</feature>
<dbReference type="PANTHER" id="PTHR32063">
    <property type="match status" value="1"/>
</dbReference>
<gene>
    <name evidence="2" type="primary">nolG</name>
    <name evidence="2" type="ORF">PM10SUCC1_15050</name>
</gene>
<proteinExistence type="predicted"/>
<dbReference type="Gene3D" id="3.30.70.1440">
    <property type="entry name" value="Multidrug efflux transporter AcrB pore domain"/>
    <property type="match status" value="1"/>
</dbReference>
<feature type="transmembrane region" description="Helical" evidence="1">
    <location>
        <begin position="464"/>
        <end position="487"/>
    </location>
</feature>
<feature type="transmembrane region" description="Helical" evidence="1">
    <location>
        <begin position="1010"/>
        <end position="1033"/>
    </location>
</feature>
<organism evidence="2 3">
    <name type="scientific">Propionigenium maris DSM 9537</name>
    <dbReference type="NCBI Taxonomy" id="1123000"/>
    <lineage>
        <taxon>Bacteria</taxon>
        <taxon>Fusobacteriati</taxon>
        <taxon>Fusobacteriota</taxon>
        <taxon>Fusobacteriia</taxon>
        <taxon>Fusobacteriales</taxon>
        <taxon>Fusobacteriaceae</taxon>
        <taxon>Propionigenium</taxon>
    </lineage>
</organism>
<keyword evidence="1" id="KW-0812">Transmembrane</keyword>
<evidence type="ECO:0000256" key="1">
    <source>
        <dbReference type="SAM" id="Phobius"/>
    </source>
</evidence>
<dbReference type="Gene3D" id="1.20.1640.10">
    <property type="entry name" value="Multidrug efflux transporter AcrB transmembrane domain"/>
    <property type="match status" value="2"/>
</dbReference>
<feature type="transmembrane region" description="Helical" evidence="1">
    <location>
        <begin position="932"/>
        <end position="954"/>
    </location>
</feature>
<dbReference type="Gene3D" id="3.30.2090.10">
    <property type="entry name" value="Multidrug efflux transporter AcrB TolC docking domain, DN and DC subdomains"/>
    <property type="match status" value="2"/>
</dbReference>
<reference evidence="2" key="1">
    <citation type="submission" date="2022-12" db="EMBL/GenBank/DDBJ databases">
        <title>Reference genome sequencing for broad-spectrum identification of bacterial and archaeal isolates by mass spectrometry.</title>
        <authorList>
            <person name="Sekiguchi Y."/>
            <person name="Tourlousse D.M."/>
        </authorList>
    </citation>
    <scope>NUCLEOTIDE SEQUENCE</scope>
    <source>
        <strain evidence="2">10succ1</strain>
    </source>
</reference>
<comment type="caution">
    <text evidence="2">The sequence shown here is derived from an EMBL/GenBank/DDBJ whole genome shotgun (WGS) entry which is preliminary data.</text>
</comment>